<protein>
    <recommendedName>
        <fullName evidence="8">Gustatory receptor</fullName>
    </recommendedName>
</protein>
<dbReference type="InterPro" id="IPR013604">
    <property type="entry name" value="7TM_chemorcpt"/>
</dbReference>
<dbReference type="GO" id="GO:0050909">
    <property type="term" value="P:sensory perception of taste"/>
    <property type="evidence" value="ECO:0007669"/>
    <property type="project" value="InterPro"/>
</dbReference>
<name>A0A2S2R6F6_9HEMI</name>
<evidence type="ECO:0000256" key="3">
    <source>
        <dbReference type="ARBA" id="ARBA00022692"/>
    </source>
</evidence>
<dbReference type="AlphaFoldDB" id="A0A2S2R6F6"/>
<feature type="transmembrane region" description="Helical" evidence="6">
    <location>
        <begin position="124"/>
        <end position="144"/>
    </location>
</feature>
<keyword evidence="3 6" id="KW-0812">Transmembrane</keyword>
<proteinExistence type="predicted"/>
<reference evidence="7" key="1">
    <citation type="submission" date="2018-04" db="EMBL/GenBank/DDBJ databases">
        <title>Transcriptome assembly of Sipha flava.</title>
        <authorList>
            <person name="Scully E.D."/>
            <person name="Geib S.M."/>
            <person name="Palmer N.A."/>
            <person name="Koch K."/>
            <person name="Bradshaw J."/>
            <person name="Heng-Moss T."/>
            <person name="Sarath G."/>
        </authorList>
    </citation>
    <scope>NUCLEOTIDE SEQUENCE</scope>
</reference>
<keyword evidence="4 6" id="KW-1133">Transmembrane helix</keyword>
<feature type="transmembrane region" description="Helical" evidence="6">
    <location>
        <begin position="15"/>
        <end position="37"/>
    </location>
</feature>
<dbReference type="Pfam" id="PF08395">
    <property type="entry name" value="7tm_7"/>
    <property type="match status" value="1"/>
</dbReference>
<evidence type="ECO:0000313" key="7">
    <source>
        <dbReference type="EMBL" id="MBY85609.1"/>
    </source>
</evidence>
<comment type="subcellular location">
    <subcellularLocation>
        <location evidence="1">Cell membrane</location>
        <topology evidence="1">Multi-pass membrane protein</topology>
    </subcellularLocation>
</comment>
<feature type="transmembrane region" description="Helical" evidence="6">
    <location>
        <begin position="44"/>
        <end position="69"/>
    </location>
</feature>
<dbReference type="OrthoDB" id="6366728at2759"/>
<sequence>MDGVKTVNGVCEERILMNILCYMFNTICGLFNTISAYRTQGTPLLLVIVHLLWVINCAGRITLVCFAASSVVEQDDRLHTLAQITKEALDKKSNCSEMKQFLQRLTYCKVKFEVCGMVTVDKTLLSSAVIIVISYLVIVLQYNYS</sequence>
<keyword evidence="2" id="KW-1003">Cell membrane</keyword>
<evidence type="ECO:0000256" key="6">
    <source>
        <dbReference type="SAM" id="Phobius"/>
    </source>
</evidence>
<evidence type="ECO:0000256" key="2">
    <source>
        <dbReference type="ARBA" id="ARBA00022475"/>
    </source>
</evidence>
<accession>A0A2S2R6F6</accession>
<organism evidence="7">
    <name type="scientific">Sipha flava</name>
    <name type="common">yellow sugarcane aphid</name>
    <dbReference type="NCBI Taxonomy" id="143950"/>
    <lineage>
        <taxon>Eukaryota</taxon>
        <taxon>Metazoa</taxon>
        <taxon>Ecdysozoa</taxon>
        <taxon>Arthropoda</taxon>
        <taxon>Hexapoda</taxon>
        <taxon>Insecta</taxon>
        <taxon>Pterygota</taxon>
        <taxon>Neoptera</taxon>
        <taxon>Paraneoptera</taxon>
        <taxon>Hemiptera</taxon>
        <taxon>Sternorrhyncha</taxon>
        <taxon>Aphidomorpha</taxon>
        <taxon>Aphidoidea</taxon>
        <taxon>Aphididae</taxon>
        <taxon>Sipha</taxon>
    </lineage>
</organism>
<evidence type="ECO:0000256" key="1">
    <source>
        <dbReference type="ARBA" id="ARBA00004651"/>
    </source>
</evidence>
<gene>
    <name evidence="7" type="ORF">g.75470</name>
</gene>
<evidence type="ECO:0000256" key="4">
    <source>
        <dbReference type="ARBA" id="ARBA00022989"/>
    </source>
</evidence>
<evidence type="ECO:0008006" key="8">
    <source>
        <dbReference type="Google" id="ProtNLM"/>
    </source>
</evidence>
<evidence type="ECO:0000256" key="5">
    <source>
        <dbReference type="ARBA" id="ARBA00023136"/>
    </source>
</evidence>
<dbReference type="EMBL" id="GGMS01016406">
    <property type="protein sequence ID" value="MBY85609.1"/>
    <property type="molecule type" value="Transcribed_RNA"/>
</dbReference>
<keyword evidence="5 6" id="KW-0472">Membrane</keyword>
<dbReference type="GO" id="GO:0005886">
    <property type="term" value="C:plasma membrane"/>
    <property type="evidence" value="ECO:0007669"/>
    <property type="project" value="UniProtKB-SubCell"/>
</dbReference>